<dbReference type="Pfam" id="PF12833">
    <property type="entry name" value="HTH_18"/>
    <property type="match status" value="1"/>
</dbReference>
<protein>
    <submittedName>
        <fullName evidence="5">Helix-turn-helix transcriptional regulator</fullName>
    </submittedName>
</protein>
<keyword evidence="3" id="KW-0804">Transcription</keyword>
<evidence type="ECO:0000313" key="6">
    <source>
        <dbReference type="Proteomes" id="UP000677244"/>
    </source>
</evidence>
<feature type="domain" description="HTH araC/xylS-type" evidence="4">
    <location>
        <begin position="1"/>
        <end position="80"/>
    </location>
</feature>
<gene>
    <name evidence="5" type="ORF">J7I42_29135</name>
</gene>
<dbReference type="PANTHER" id="PTHR43280">
    <property type="entry name" value="ARAC-FAMILY TRANSCRIPTIONAL REGULATOR"/>
    <property type="match status" value="1"/>
</dbReference>
<dbReference type="InterPro" id="IPR009057">
    <property type="entry name" value="Homeodomain-like_sf"/>
</dbReference>
<sequence>MATSVNMSRSAFYKKFKSLTNMAPLEFVNERRLKMARQLFDGDEMNISTVAYTTGFNSAKYFSTCFKKYYDCSPSDYVKSRSQQQIIGK</sequence>
<evidence type="ECO:0000256" key="2">
    <source>
        <dbReference type="ARBA" id="ARBA00023125"/>
    </source>
</evidence>
<name>A0ABS3Z2Y7_9BACT</name>
<dbReference type="RefSeq" id="WP_209142926.1">
    <property type="nucleotide sequence ID" value="NZ_JAGHKO010000014.1"/>
</dbReference>
<organism evidence="5 6">
    <name type="scientific">Niastella soli</name>
    <dbReference type="NCBI Taxonomy" id="2821487"/>
    <lineage>
        <taxon>Bacteria</taxon>
        <taxon>Pseudomonadati</taxon>
        <taxon>Bacteroidota</taxon>
        <taxon>Chitinophagia</taxon>
        <taxon>Chitinophagales</taxon>
        <taxon>Chitinophagaceae</taxon>
        <taxon>Niastella</taxon>
    </lineage>
</organism>
<dbReference type="InterPro" id="IPR018060">
    <property type="entry name" value="HTH_AraC"/>
</dbReference>
<dbReference type="PANTHER" id="PTHR43280:SF2">
    <property type="entry name" value="HTH-TYPE TRANSCRIPTIONAL REGULATOR EXSA"/>
    <property type="match status" value="1"/>
</dbReference>
<dbReference type="PRINTS" id="PR00032">
    <property type="entry name" value="HTHARAC"/>
</dbReference>
<dbReference type="PROSITE" id="PS01124">
    <property type="entry name" value="HTH_ARAC_FAMILY_2"/>
    <property type="match status" value="1"/>
</dbReference>
<comment type="caution">
    <text evidence="5">The sequence shown here is derived from an EMBL/GenBank/DDBJ whole genome shotgun (WGS) entry which is preliminary data.</text>
</comment>
<proteinExistence type="predicted"/>
<dbReference type="EMBL" id="JAGHKO010000014">
    <property type="protein sequence ID" value="MBO9204388.1"/>
    <property type="molecule type" value="Genomic_DNA"/>
</dbReference>
<dbReference type="InterPro" id="IPR020449">
    <property type="entry name" value="Tscrpt_reg_AraC-type_HTH"/>
</dbReference>
<evidence type="ECO:0000256" key="1">
    <source>
        <dbReference type="ARBA" id="ARBA00023015"/>
    </source>
</evidence>
<evidence type="ECO:0000259" key="4">
    <source>
        <dbReference type="PROSITE" id="PS01124"/>
    </source>
</evidence>
<keyword evidence="6" id="KW-1185">Reference proteome</keyword>
<evidence type="ECO:0000313" key="5">
    <source>
        <dbReference type="EMBL" id="MBO9204388.1"/>
    </source>
</evidence>
<keyword evidence="1" id="KW-0805">Transcription regulation</keyword>
<dbReference type="SMART" id="SM00342">
    <property type="entry name" value="HTH_ARAC"/>
    <property type="match status" value="1"/>
</dbReference>
<dbReference type="Gene3D" id="1.10.10.60">
    <property type="entry name" value="Homeodomain-like"/>
    <property type="match status" value="2"/>
</dbReference>
<accession>A0ABS3Z2Y7</accession>
<evidence type="ECO:0000256" key="3">
    <source>
        <dbReference type="ARBA" id="ARBA00023163"/>
    </source>
</evidence>
<reference evidence="5 6" key="1">
    <citation type="submission" date="2021-03" db="EMBL/GenBank/DDBJ databases">
        <title>Assistant Professor.</title>
        <authorList>
            <person name="Huq M.A."/>
        </authorList>
    </citation>
    <scope>NUCLEOTIDE SEQUENCE [LARGE SCALE GENOMIC DNA]</scope>
    <source>
        <strain evidence="5 6">MAH-29</strain>
    </source>
</reference>
<dbReference type="SUPFAM" id="SSF46689">
    <property type="entry name" value="Homeodomain-like"/>
    <property type="match status" value="1"/>
</dbReference>
<dbReference type="Proteomes" id="UP000677244">
    <property type="component" value="Unassembled WGS sequence"/>
</dbReference>
<keyword evidence="2" id="KW-0238">DNA-binding</keyword>